<dbReference type="Proteomes" id="UP000324897">
    <property type="component" value="Chromosome 5"/>
</dbReference>
<gene>
    <name evidence="1" type="ORF">EJB05_05995</name>
</gene>
<dbReference type="Gramene" id="TVU46455">
    <property type="protein sequence ID" value="TVU46455"/>
    <property type="gene ID" value="EJB05_05995"/>
</dbReference>
<evidence type="ECO:0000313" key="1">
    <source>
        <dbReference type="EMBL" id="TVU46455.1"/>
    </source>
</evidence>
<proteinExistence type="predicted"/>
<keyword evidence="2" id="KW-1185">Reference proteome</keyword>
<organism evidence="1 2">
    <name type="scientific">Eragrostis curvula</name>
    <name type="common">weeping love grass</name>
    <dbReference type="NCBI Taxonomy" id="38414"/>
    <lineage>
        <taxon>Eukaryota</taxon>
        <taxon>Viridiplantae</taxon>
        <taxon>Streptophyta</taxon>
        <taxon>Embryophyta</taxon>
        <taxon>Tracheophyta</taxon>
        <taxon>Spermatophyta</taxon>
        <taxon>Magnoliopsida</taxon>
        <taxon>Liliopsida</taxon>
        <taxon>Poales</taxon>
        <taxon>Poaceae</taxon>
        <taxon>PACMAD clade</taxon>
        <taxon>Chloridoideae</taxon>
        <taxon>Eragrostideae</taxon>
        <taxon>Eragrostidinae</taxon>
        <taxon>Eragrostis</taxon>
    </lineage>
</organism>
<reference evidence="1 2" key="1">
    <citation type="journal article" date="2019" name="Sci. Rep.">
        <title>A high-quality genome of Eragrostis curvula grass provides insights into Poaceae evolution and supports new strategies to enhance forage quality.</title>
        <authorList>
            <person name="Carballo J."/>
            <person name="Santos B.A.C.M."/>
            <person name="Zappacosta D."/>
            <person name="Garbus I."/>
            <person name="Selva J.P."/>
            <person name="Gallo C.A."/>
            <person name="Diaz A."/>
            <person name="Albertini E."/>
            <person name="Caccamo M."/>
            <person name="Echenique V."/>
        </authorList>
    </citation>
    <scope>NUCLEOTIDE SEQUENCE [LARGE SCALE GENOMIC DNA]</scope>
    <source>
        <strain evidence="2">cv. Victoria</strain>
        <tissue evidence="1">Leaf</tissue>
    </source>
</reference>
<dbReference type="OrthoDB" id="689591at2759"/>
<dbReference type="EMBL" id="RWGY01000004">
    <property type="protein sequence ID" value="TVU46455.1"/>
    <property type="molecule type" value="Genomic_DNA"/>
</dbReference>
<dbReference type="AlphaFoldDB" id="A0A5J9WET1"/>
<feature type="non-terminal residue" evidence="1">
    <location>
        <position position="1"/>
    </location>
</feature>
<protein>
    <submittedName>
        <fullName evidence="1">Uncharacterized protein</fullName>
    </submittedName>
</protein>
<name>A0A5J9WET1_9POAL</name>
<sequence length="78" mass="8675">MYKLCHQQQVDNACGFYAGHHMLVIAGSKNIRKPEDIVLSTGPLDDWALAGLRESLAKFIMSEVISSKGEFHHPTATY</sequence>
<evidence type="ECO:0000313" key="2">
    <source>
        <dbReference type="Proteomes" id="UP000324897"/>
    </source>
</evidence>
<comment type="caution">
    <text evidence="1">The sequence shown here is derived from an EMBL/GenBank/DDBJ whole genome shotgun (WGS) entry which is preliminary data.</text>
</comment>
<accession>A0A5J9WET1</accession>